<dbReference type="PANTHER" id="PTHR21581:SF6">
    <property type="entry name" value="TRAFFICKING PROTEIN PARTICLE COMPLEX SUBUNIT 12"/>
    <property type="match status" value="1"/>
</dbReference>
<dbReference type="Gene3D" id="3.40.710.10">
    <property type="entry name" value="DD-peptidase/beta-lactamase superfamily"/>
    <property type="match status" value="1"/>
</dbReference>
<dbReference type="InterPro" id="IPR015956">
    <property type="entry name" value="Peniciliin-bd_prot_C_sf"/>
</dbReference>
<evidence type="ECO:0000256" key="14">
    <source>
        <dbReference type="PIRSR" id="PIRSR618044-2"/>
    </source>
</evidence>
<feature type="chain" id="PRO_5038094147" description="serine-type D-Ala-D-Ala carboxypeptidase" evidence="18">
    <location>
        <begin position="25"/>
        <end position="486"/>
    </location>
</feature>
<dbReference type="SMART" id="SM00936">
    <property type="entry name" value="PBP5_C"/>
    <property type="match status" value="1"/>
</dbReference>
<evidence type="ECO:0000256" key="4">
    <source>
        <dbReference type="ARBA" id="ARBA00012448"/>
    </source>
</evidence>
<keyword evidence="5" id="KW-0121">Carboxypeptidase</keyword>
<feature type="region of interest" description="Disordered" evidence="16">
    <location>
        <begin position="25"/>
        <end position="92"/>
    </location>
</feature>
<comment type="similarity">
    <text evidence="3 15">Belongs to the peptidase S11 family.</text>
</comment>
<evidence type="ECO:0000256" key="12">
    <source>
        <dbReference type="ARBA" id="ARBA00034000"/>
    </source>
</evidence>
<evidence type="ECO:0000256" key="13">
    <source>
        <dbReference type="PIRSR" id="PIRSR618044-1"/>
    </source>
</evidence>
<dbReference type="RefSeq" id="WP_249310482.1">
    <property type="nucleotide sequence ID" value="NZ_JACRSU010000001.1"/>
</dbReference>
<accession>A0A926DKH4</accession>
<dbReference type="InterPro" id="IPR012907">
    <property type="entry name" value="Peptidase_S11_C"/>
</dbReference>
<reference evidence="20" key="1">
    <citation type="submission" date="2020-08" db="EMBL/GenBank/DDBJ databases">
        <title>Genome public.</title>
        <authorList>
            <person name="Liu C."/>
            <person name="Sun Q."/>
        </authorList>
    </citation>
    <scope>NUCLEOTIDE SEQUENCE</scope>
    <source>
        <strain evidence="20">H8</strain>
    </source>
</reference>
<evidence type="ECO:0000256" key="11">
    <source>
        <dbReference type="ARBA" id="ARBA00023316"/>
    </source>
</evidence>
<comment type="caution">
    <text evidence="20">The sequence shown here is derived from an EMBL/GenBank/DDBJ whole genome shotgun (WGS) entry which is preliminary data.</text>
</comment>
<evidence type="ECO:0000313" key="20">
    <source>
        <dbReference type="EMBL" id="MBC8539394.1"/>
    </source>
</evidence>
<dbReference type="InterPro" id="IPR018044">
    <property type="entry name" value="Peptidase_S11"/>
</dbReference>
<feature type="active site" description="Acyl-ester intermediate" evidence="13">
    <location>
        <position position="117"/>
    </location>
</feature>
<feature type="signal peptide" evidence="18">
    <location>
        <begin position="1"/>
        <end position="24"/>
    </location>
</feature>
<evidence type="ECO:0000256" key="6">
    <source>
        <dbReference type="ARBA" id="ARBA00022670"/>
    </source>
</evidence>
<evidence type="ECO:0000256" key="7">
    <source>
        <dbReference type="ARBA" id="ARBA00022729"/>
    </source>
</evidence>
<evidence type="ECO:0000256" key="3">
    <source>
        <dbReference type="ARBA" id="ARBA00007164"/>
    </source>
</evidence>
<feature type="binding site" evidence="14">
    <location>
        <position position="289"/>
    </location>
    <ligand>
        <name>substrate</name>
    </ligand>
</feature>
<keyword evidence="7 18" id="KW-0732">Signal</keyword>
<feature type="active site" evidence="13">
    <location>
        <position position="174"/>
    </location>
</feature>
<dbReference type="SUPFAM" id="SSF56601">
    <property type="entry name" value="beta-lactamase/transpeptidase-like"/>
    <property type="match status" value="1"/>
</dbReference>
<keyword evidence="17" id="KW-1133">Transmembrane helix</keyword>
<comment type="pathway">
    <text evidence="2">Cell wall biogenesis; peptidoglycan biosynthesis.</text>
</comment>
<feature type="compositionally biased region" description="Low complexity" evidence="16">
    <location>
        <begin position="60"/>
        <end position="74"/>
    </location>
</feature>
<dbReference type="PRINTS" id="PR00725">
    <property type="entry name" value="DADACBPTASE1"/>
</dbReference>
<dbReference type="Pfam" id="PF07943">
    <property type="entry name" value="PBP5_C"/>
    <property type="match status" value="1"/>
</dbReference>
<evidence type="ECO:0000256" key="5">
    <source>
        <dbReference type="ARBA" id="ARBA00022645"/>
    </source>
</evidence>
<proteinExistence type="inferred from homology"/>
<dbReference type="Gene3D" id="2.60.410.10">
    <property type="entry name" value="D-Ala-D-Ala carboxypeptidase, C-terminal domain"/>
    <property type="match status" value="1"/>
</dbReference>
<dbReference type="EMBL" id="JACRSU010000001">
    <property type="protein sequence ID" value="MBC8539394.1"/>
    <property type="molecule type" value="Genomic_DNA"/>
</dbReference>
<dbReference type="InterPro" id="IPR012338">
    <property type="entry name" value="Beta-lactam/transpept-like"/>
</dbReference>
<dbReference type="EC" id="3.4.16.4" evidence="4"/>
<evidence type="ECO:0000256" key="18">
    <source>
        <dbReference type="SAM" id="SignalP"/>
    </source>
</evidence>
<dbReference type="InterPro" id="IPR037167">
    <property type="entry name" value="Peptidase_S11_C_sf"/>
</dbReference>
<dbReference type="GO" id="GO:0006508">
    <property type="term" value="P:proteolysis"/>
    <property type="evidence" value="ECO:0007669"/>
    <property type="project" value="UniProtKB-KW"/>
</dbReference>
<evidence type="ECO:0000256" key="8">
    <source>
        <dbReference type="ARBA" id="ARBA00022801"/>
    </source>
</evidence>
<keyword evidence="11" id="KW-0961">Cell wall biogenesis/degradation</keyword>
<dbReference type="GO" id="GO:0009252">
    <property type="term" value="P:peptidoglycan biosynthetic process"/>
    <property type="evidence" value="ECO:0007669"/>
    <property type="project" value="UniProtKB-KW"/>
</dbReference>
<evidence type="ECO:0000313" key="21">
    <source>
        <dbReference type="Proteomes" id="UP000611762"/>
    </source>
</evidence>
<evidence type="ECO:0000256" key="16">
    <source>
        <dbReference type="SAM" id="MobiDB-lite"/>
    </source>
</evidence>
<evidence type="ECO:0000256" key="15">
    <source>
        <dbReference type="RuleBase" id="RU004016"/>
    </source>
</evidence>
<protein>
    <recommendedName>
        <fullName evidence="4">serine-type D-Ala-D-Ala carboxypeptidase</fullName>
        <ecNumber evidence="4">3.4.16.4</ecNumber>
    </recommendedName>
</protein>
<gene>
    <name evidence="20" type="ORF">H8698_00170</name>
</gene>
<evidence type="ECO:0000256" key="2">
    <source>
        <dbReference type="ARBA" id="ARBA00004752"/>
    </source>
</evidence>
<dbReference type="GO" id="GO:0071555">
    <property type="term" value="P:cell wall organization"/>
    <property type="evidence" value="ECO:0007669"/>
    <property type="project" value="UniProtKB-KW"/>
</dbReference>
<keyword evidence="9" id="KW-0133">Cell shape</keyword>
<feature type="domain" description="Peptidase S11 D-Ala-D-Ala carboxypeptidase A C-terminal" evidence="19">
    <location>
        <begin position="341"/>
        <end position="434"/>
    </location>
</feature>
<keyword evidence="17" id="KW-0812">Transmembrane</keyword>
<organism evidence="20 21">
    <name type="scientific">Congzhengia minquanensis</name>
    <dbReference type="NCBI Taxonomy" id="2763657"/>
    <lineage>
        <taxon>Bacteria</taxon>
        <taxon>Bacillati</taxon>
        <taxon>Bacillota</taxon>
        <taxon>Clostridia</taxon>
        <taxon>Eubacteriales</taxon>
        <taxon>Oscillospiraceae</taxon>
        <taxon>Congzhengia</taxon>
    </lineage>
</organism>
<dbReference type="PANTHER" id="PTHR21581">
    <property type="entry name" value="D-ALANYL-D-ALANINE CARBOXYPEPTIDASE"/>
    <property type="match status" value="1"/>
</dbReference>
<evidence type="ECO:0000259" key="19">
    <source>
        <dbReference type="SMART" id="SM00936"/>
    </source>
</evidence>
<keyword evidence="21" id="KW-1185">Reference proteome</keyword>
<feature type="compositionally biased region" description="Polar residues" evidence="16">
    <location>
        <begin position="30"/>
        <end position="41"/>
    </location>
</feature>
<dbReference type="Proteomes" id="UP000611762">
    <property type="component" value="Unassembled WGS sequence"/>
</dbReference>
<dbReference type="Pfam" id="PF00768">
    <property type="entry name" value="Peptidase_S11"/>
    <property type="match status" value="1"/>
</dbReference>
<name>A0A926DKH4_9FIRM</name>
<comment type="function">
    <text evidence="1">Removes C-terminal D-alanyl residues from sugar-peptide cell wall precursors.</text>
</comment>
<dbReference type="AlphaFoldDB" id="A0A926DKH4"/>
<sequence length="486" mass="54255">MRNILSVMLILMLTVSNIYSISYAEESTKSTEPQTTQSSSDKSNRKKTADDSSDKKTDTSDSNSNEPDDASNSKNDADSNETSNQPDVQSDAAILINSNTGKVLYEKNSNKRMYPASTTKIMTAYIALNRLDFTSEITASKTAVSIASDSSKMGIIEGEVLTTEELLYALLVQSANDAANVLAEAVSGSISDFVNLMNQTAQDLGMSNTHFANPHGYHDDNHYTTAYDMSIIAQEAMKNSVFAKIVSTKSVEIQPTNKYDKVRKFSTRNSLINVRSSLKLQYQYANGIKTGYTDSAGQCLVGSAQRSGMDLVTVVFHAPENDPERAFIDTKNLFEYAYSKYRIKTALTADELASTCNVKWAAGKSHLVLKANQDVKILLPRENFNSELLTSEIKIYDGIAAPIKEGEELGEIKYYYDKQEVSTAKLYASRNVSRSYVKQFLSYILNIWFLLILGVVVVIILLRRIKEKRRIARMRRFRKQHNRGGR</sequence>
<feature type="active site" description="Proton acceptor" evidence="13">
    <location>
        <position position="120"/>
    </location>
</feature>
<evidence type="ECO:0000256" key="17">
    <source>
        <dbReference type="SAM" id="Phobius"/>
    </source>
</evidence>
<keyword evidence="6" id="KW-0645">Protease</keyword>
<evidence type="ECO:0000256" key="9">
    <source>
        <dbReference type="ARBA" id="ARBA00022960"/>
    </source>
</evidence>
<dbReference type="InterPro" id="IPR001967">
    <property type="entry name" value="Peptidase_S11_N"/>
</dbReference>
<keyword evidence="17" id="KW-0472">Membrane</keyword>
<dbReference type="SUPFAM" id="SSF69189">
    <property type="entry name" value="Penicillin-binding protein associated domain"/>
    <property type="match status" value="1"/>
</dbReference>
<dbReference type="GO" id="GO:0008360">
    <property type="term" value="P:regulation of cell shape"/>
    <property type="evidence" value="ECO:0007669"/>
    <property type="project" value="UniProtKB-KW"/>
</dbReference>
<evidence type="ECO:0000256" key="10">
    <source>
        <dbReference type="ARBA" id="ARBA00022984"/>
    </source>
</evidence>
<keyword evidence="10" id="KW-0573">Peptidoglycan synthesis</keyword>
<feature type="compositionally biased region" description="Basic and acidic residues" evidence="16">
    <location>
        <begin position="47"/>
        <end position="59"/>
    </location>
</feature>
<comment type="catalytic activity">
    <reaction evidence="12">
        <text>Preferential cleavage: (Ac)2-L-Lys-D-Ala-|-D-Ala. Also transpeptidation of peptidyl-alanyl moieties that are N-acyl substituents of D-alanine.</text>
        <dbReference type="EC" id="3.4.16.4"/>
    </reaction>
</comment>
<keyword evidence="8 20" id="KW-0378">Hydrolase</keyword>
<dbReference type="GO" id="GO:0009002">
    <property type="term" value="F:serine-type D-Ala-D-Ala carboxypeptidase activity"/>
    <property type="evidence" value="ECO:0007669"/>
    <property type="project" value="UniProtKB-EC"/>
</dbReference>
<feature type="transmembrane region" description="Helical" evidence="17">
    <location>
        <begin position="440"/>
        <end position="462"/>
    </location>
</feature>
<evidence type="ECO:0000256" key="1">
    <source>
        <dbReference type="ARBA" id="ARBA00003217"/>
    </source>
</evidence>